<dbReference type="SUPFAM" id="SSF54534">
    <property type="entry name" value="FKBP-like"/>
    <property type="match status" value="1"/>
</dbReference>
<dbReference type="EC" id="5.2.1.8" evidence="5"/>
<dbReference type="KEGG" id="ahg:AHOG_11745"/>
<evidence type="ECO:0000313" key="7">
    <source>
        <dbReference type="Proteomes" id="UP000204221"/>
    </source>
</evidence>
<dbReference type="GO" id="GO:0003755">
    <property type="term" value="F:peptidyl-prolyl cis-trans isomerase activity"/>
    <property type="evidence" value="ECO:0007669"/>
    <property type="project" value="UniProtKB-UniRule"/>
</dbReference>
<dbReference type="Gene3D" id="3.10.50.40">
    <property type="match status" value="1"/>
</dbReference>
<dbReference type="InterPro" id="IPR044609">
    <property type="entry name" value="FKBP2/11"/>
</dbReference>
<evidence type="ECO:0000256" key="4">
    <source>
        <dbReference type="PROSITE-ProRule" id="PRU00277"/>
    </source>
</evidence>
<dbReference type="InterPro" id="IPR046357">
    <property type="entry name" value="PPIase_dom_sf"/>
</dbReference>
<comment type="similarity">
    <text evidence="5">Belongs to the FKBP-type PPIase family.</text>
</comment>
<protein>
    <recommendedName>
        <fullName evidence="5">Peptidyl-prolyl cis-trans isomerase</fullName>
        <ecNumber evidence="5">5.2.1.8</ecNumber>
    </recommendedName>
</protein>
<dbReference type="AlphaFoldDB" id="A0A221W2H5"/>
<accession>A0A221W2H5</accession>
<dbReference type="Pfam" id="PF00254">
    <property type="entry name" value="FKBP_C"/>
    <property type="match status" value="1"/>
</dbReference>
<comment type="catalytic activity">
    <reaction evidence="1 4 5">
        <text>[protein]-peptidylproline (omega=180) = [protein]-peptidylproline (omega=0)</text>
        <dbReference type="Rhea" id="RHEA:16237"/>
        <dbReference type="Rhea" id="RHEA-COMP:10747"/>
        <dbReference type="Rhea" id="RHEA-COMP:10748"/>
        <dbReference type="ChEBI" id="CHEBI:83833"/>
        <dbReference type="ChEBI" id="CHEBI:83834"/>
        <dbReference type="EC" id="5.2.1.8"/>
    </reaction>
</comment>
<keyword evidence="2 4" id="KW-0697">Rotamase</keyword>
<evidence type="ECO:0000256" key="1">
    <source>
        <dbReference type="ARBA" id="ARBA00000971"/>
    </source>
</evidence>
<dbReference type="RefSeq" id="WP_093941398.1">
    <property type="nucleotide sequence ID" value="NZ_CP022521.1"/>
</dbReference>
<evidence type="ECO:0000313" key="6">
    <source>
        <dbReference type="EMBL" id="ASO19992.1"/>
    </source>
</evidence>
<dbReference type="PANTHER" id="PTHR45779:SF7">
    <property type="entry name" value="PEPTIDYLPROLYL ISOMERASE"/>
    <property type="match status" value="1"/>
</dbReference>
<keyword evidence="7" id="KW-1185">Reference proteome</keyword>
<organism evidence="6 7">
    <name type="scientific">Actinoalloteichus hoggarensis</name>
    <dbReference type="NCBI Taxonomy" id="1470176"/>
    <lineage>
        <taxon>Bacteria</taxon>
        <taxon>Bacillati</taxon>
        <taxon>Actinomycetota</taxon>
        <taxon>Actinomycetes</taxon>
        <taxon>Pseudonocardiales</taxon>
        <taxon>Pseudonocardiaceae</taxon>
        <taxon>Actinoalloteichus</taxon>
    </lineage>
</organism>
<dbReference type="EMBL" id="CP022521">
    <property type="protein sequence ID" value="ASO19992.1"/>
    <property type="molecule type" value="Genomic_DNA"/>
</dbReference>
<dbReference type="PROSITE" id="PS50059">
    <property type="entry name" value="FKBP_PPIASE"/>
    <property type="match status" value="1"/>
</dbReference>
<gene>
    <name evidence="6" type="primary">fkbP</name>
    <name evidence="6" type="ORF">AHOG_11745</name>
</gene>
<dbReference type="Proteomes" id="UP000204221">
    <property type="component" value="Chromosome"/>
</dbReference>
<reference evidence="6 7" key="1">
    <citation type="submission" date="2017-07" db="EMBL/GenBank/DDBJ databases">
        <title>Complete genome sequence of Actinoalloteichus hoggarensis DSM 45943, type strain of Actinoalloteichus hoggarensis.</title>
        <authorList>
            <person name="Ruckert C."/>
            <person name="Nouioui I."/>
            <person name="Willmese J."/>
            <person name="van Wezel G."/>
            <person name="Klenk H.-P."/>
            <person name="Kalinowski J."/>
            <person name="Zotchev S.B."/>
        </authorList>
    </citation>
    <scope>NUCLEOTIDE SEQUENCE [LARGE SCALE GENOMIC DNA]</scope>
    <source>
        <strain evidence="6 7">DSM 45943</strain>
    </source>
</reference>
<name>A0A221W2H5_9PSEU</name>
<sequence length="195" mass="20334">MRRLAPIGLSLVSLVMVAACTSAEEPADPERTDDVQTPTTRVVPEDSTDAAADLPPCTVDDVEVAGAFGEAPEVTLTEPCGAPAELIVAELEPGEEPAVAEGDTALMDYQLTLASTGEIADSSYQRGEPFAVENVGQAQVIQGWNEGLVGLTTGSRNLLIIPPELAYGTSEESNHQLAGETLIFVVDVVETEPAA</sequence>
<dbReference type="PROSITE" id="PS51257">
    <property type="entry name" value="PROKAR_LIPOPROTEIN"/>
    <property type="match status" value="1"/>
</dbReference>
<dbReference type="PANTHER" id="PTHR45779">
    <property type="entry name" value="PEPTIDYLPROLYL ISOMERASE"/>
    <property type="match status" value="1"/>
</dbReference>
<keyword evidence="3 4" id="KW-0413">Isomerase</keyword>
<evidence type="ECO:0000256" key="5">
    <source>
        <dbReference type="RuleBase" id="RU003915"/>
    </source>
</evidence>
<dbReference type="OrthoDB" id="25996at2"/>
<proteinExistence type="inferred from homology"/>
<evidence type="ECO:0000256" key="3">
    <source>
        <dbReference type="ARBA" id="ARBA00023235"/>
    </source>
</evidence>
<dbReference type="InterPro" id="IPR001179">
    <property type="entry name" value="PPIase_FKBP_dom"/>
</dbReference>
<evidence type="ECO:0000256" key="2">
    <source>
        <dbReference type="ARBA" id="ARBA00023110"/>
    </source>
</evidence>